<sequence>WGFPENEKYNALRRNQMTKWAHKSVADGIACFKKGQYDEAFQCLSKALQIDDRNVEAHYTVFPPIPR</sequence>
<dbReference type="InterPro" id="IPR039190">
    <property type="entry name" value="TTC14"/>
</dbReference>
<dbReference type="PANTHER" id="PTHR23184">
    <property type="entry name" value="TETRATRICOPEPTIDE REPEAT PROTEIN 14"/>
    <property type="match status" value="1"/>
</dbReference>
<gene>
    <name evidence="2" type="ORF">SK128_011493</name>
</gene>
<keyword evidence="3" id="KW-1185">Reference proteome</keyword>
<dbReference type="Gene3D" id="1.25.40.10">
    <property type="entry name" value="Tetratricopeptide repeat domain"/>
    <property type="match status" value="1"/>
</dbReference>
<name>A0AAN8ZVC4_HALRR</name>
<feature type="non-terminal residue" evidence="2">
    <location>
        <position position="1"/>
    </location>
</feature>
<evidence type="ECO:0000313" key="3">
    <source>
        <dbReference type="Proteomes" id="UP001381693"/>
    </source>
</evidence>
<comment type="caution">
    <text evidence="2">The sequence shown here is derived from an EMBL/GenBank/DDBJ whole genome shotgun (WGS) entry which is preliminary data.</text>
</comment>
<dbReference type="Proteomes" id="UP001381693">
    <property type="component" value="Unassembled WGS sequence"/>
</dbReference>
<dbReference type="AlphaFoldDB" id="A0AAN8ZVC4"/>
<dbReference type="PANTHER" id="PTHR23184:SF9">
    <property type="entry name" value="TETRATRICOPEPTIDE REPEAT PROTEIN 14"/>
    <property type="match status" value="1"/>
</dbReference>
<protein>
    <submittedName>
        <fullName evidence="2">Uncharacterized protein</fullName>
    </submittedName>
</protein>
<feature type="repeat" description="TPR" evidence="1">
    <location>
        <begin position="21"/>
        <end position="54"/>
    </location>
</feature>
<proteinExistence type="predicted"/>
<evidence type="ECO:0000313" key="2">
    <source>
        <dbReference type="EMBL" id="KAK7069966.1"/>
    </source>
</evidence>
<reference evidence="2 3" key="1">
    <citation type="submission" date="2023-11" db="EMBL/GenBank/DDBJ databases">
        <title>Halocaridina rubra genome assembly.</title>
        <authorList>
            <person name="Smith C."/>
        </authorList>
    </citation>
    <scope>NUCLEOTIDE SEQUENCE [LARGE SCALE GENOMIC DNA]</scope>
    <source>
        <strain evidence="2">EP-1</strain>
        <tissue evidence="2">Whole</tissue>
    </source>
</reference>
<dbReference type="SUPFAM" id="SSF48452">
    <property type="entry name" value="TPR-like"/>
    <property type="match status" value="1"/>
</dbReference>
<organism evidence="2 3">
    <name type="scientific">Halocaridina rubra</name>
    <name type="common">Hawaiian red shrimp</name>
    <dbReference type="NCBI Taxonomy" id="373956"/>
    <lineage>
        <taxon>Eukaryota</taxon>
        <taxon>Metazoa</taxon>
        <taxon>Ecdysozoa</taxon>
        <taxon>Arthropoda</taxon>
        <taxon>Crustacea</taxon>
        <taxon>Multicrustacea</taxon>
        <taxon>Malacostraca</taxon>
        <taxon>Eumalacostraca</taxon>
        <taxon>Eucarida</taxon>
        <taxon>Decapoda</taxon>
        <taxon>Pleocyemata</taxon>
        <taxon>Caridea</taxon>
        <taxon>Atyoidea</taxon>
        <taxon>Atyidae</taxon>
        <taxon>Halocaridina</taxon>
    </lineage>
</organism>
<dbReference type="Pfam" id="PF13414">
    <property type="entry name" value="TPR_11"/>
    <property type="match status" value="1"/>
</dbReference>
<keyword evidence="1" id="KW-0802">TPR repeat</keyword>
<dbReference type="InterPro" id="IPR019734">
    <property type="entry name" value="TPR_rpt"/>
</dbReference>
<dbReference type="PROSITE" id="PS50005">
    <property type="entry name" value="TPR"/>
    <property type="match status" value="1"/>
</dbReference>
<dbReference type="InterPro" id="IPR011990">
    <property type="entry name" value="TPR-like_helical_dom_sf"/>
</dbReference>
<accession>A0AAN8ZVC4</accession>
<evidence type="ECO:0000256" key="1">
    <source>
        <dbReference type="PROSITE-ProRule" id="PRU00339"/>
    </source>
</evidence>
<dbReference type="EMBL" id="JAXCGZ010015642">
    <property type="protein sequence ID" value="KAK7069966.1"/>
    <property type="molecule type" value="Genomic_DNA"/>
</dbReference>